<evidence type="ECO:0000313" key="4">
    <source>
        <dbReference type="Proteomes" id="UP001592582"/>
    </source>
</evidence>
<organism evidence="1 4">
    <name type="scientific">Streptacidiphilus alkalitolerans</name>
    <dbReference type="NCBI Taxonomy" id="3342712"/>
    <lineage>
        <taxon>Bacteria</taxon>
        <taxon>Bacillati</taxon>
        <taxon>Actinomycetota</taxon>
        <taxon>Actinomycetes</taxon>
        <taxon>Kitasatosporales</taxon>
        <taxon>Streptomycetaceae</taxon>
        <taxon>Streptacidiphilus</taxon>
    </lineage>
</organism>
<dbReference type="EMBL" id="JBHEZY010000013">
    <property type="protein sequence ID" value="MFC1434430.1"/>
    <property type="molecule type" value="Genomic_DNA"/>
</dbReference>
<gene>
    <name evidence="2" type="ORF">ACEZDB_27705</name>
    <name evidence="1" type="ORF">ACEZDG_17770</name>
</gene>
<dbReference type="EMBL" id="JBHEZX010000007">
    <property type="protein sequence ID" value="MFC1411112.1"/>
    <property type="molecule type" value="Genomic_DNA"/>
</dbReference>
<evidence type="ECO:0000313" key="1">
    <source>
        <dbReference type="EMBL" id="MFC1411112.1"/>
    </source>
</evidence>
<evidence type="ECO:0000313" key="2">
    <source>
        <dbReference type="EMBL" id="MFC1434430.1"/>
    </source>
</evidence>
<dbReference type="Proteomes" id="UP001592530">
    <property type="component" value="Unassembled WGS sequence"/>
</dbReference>
<evidence type="ECO:0000313" key="3">
    <source>
        <dbReference type="Proteomes" id="UP001592530"/>
    </source>
</evidence>
<reference evidence="3 4" key="1">
    <citation type="submission" date="2024-09" db="EMBL/GenBank/DDBJ databases">
        <authorList>
            <person name="Lee S.D."/>
        </authorList>
    </citation>
    <scope>NUCLEOTIDE SEQUENCE [LARGE SCALE GENOMIC DNA]</scope>
    <source>
        <strain evidence="1 4">N1-1</strain>
        <strain evidence="2 3">N1-3</strain>
    </source>
</reference>
<dbReference type="Proteomes" id="UP001592582">
    <property type="component" value="Unassembled WGS sequence"/>
</dbReference>
<sequence length="129" mass="14437">MGLVDRLQDRIAHAEGMARCLPERGDDEAVRPPGDQCRFVGRVSSQTAFDPSWLHQDRQAAPVDGPELRGQDEEGVSHHLFLLVQQPEAVTIEVRLSRPGKMEVETQGVGGQDLCLGRDADRQLWRTQR</sequence>
<protein>
    <submittedName>
        <fullName evidence="1">Uncharacterized protein</fullName>
    </submittedName>
</protein>
<keyword evidence="4" id="KW-1185">Reference proteome</keyword>
<dbReference type="RefSeq" id="WP_380510120.1">
    <property type="nucleotide sequence ID" value="NZ_JBHEZX010000007.1"/>
</dbReference>
<accession>A0ABV6VBZ0</accession>
<proteinExistence type="predicted"/>
<name>A0ABV6VBZ0_9ACTN</name>
<comment type="caution">
    <text evidence="1">The sequence shown here is derived from an EMBL/GenBank/DDBJ whole genome shotgun (WGS) entry which is preliminary data.</text>
</comment>